<dbReference type="AlphaFoldDB" id="A0A7C5Y9X6"/>
<gene>
    <name evidence="5" type="ORF">ENM42_00470</name>
</gene>
<dbReference type="InterPro" id="IPR026170">
    <property type="entry name" value="FAM173A/B"/>
</dbReference>
<dbReference type="SUPFAM" id="SSF53335">
    <property type="entry name" value="S-adenosyl-L-methionine-dependent methyltransferases"/>
    <property type="match status" value="1"/>
</dbReference>
<sequence length="154" mass="17545">MRKLVPFVPTPMPVVYHMLDLAGVDEGETVVDLGCGDGRILFTAAERYKAHAIGYEIRPALVNHVRQSAKIKRLDEYVQVIQADLTRANIENVDVITLYLTPDLLTQVRPRLENALRRGARVVSHDFRIPGLIPSEAEKKHGKVIYLYRRFEKI</sequence>
<dbReference type="CDD" id="cd02440">
    <property type="entry name" value="AdoMet_MTases"/>
    <property type="match status" value="1"/>
</dbReference>
<feature type="domain" description="Methyltransferase" evidence="4">
    <location>
        <begin position="25"/>
        <end position="128"/>
    </location>
</feature>
<evidence type="ECO:0000256" key="1">
    <source>
        <dbReference type="ARBA" id="ARBA00022603"/>
    </source>
</evidence>
<dbReference type="PANTHER" id="PTHR13610:SF11">
    <property type="entry name" value="METHYLTRANSFERASE DOMAIN-CONTAINING PROTEIN"/>
    <property type="match status" value="1"/>
</dbReference>
<comment type="caution">
    <text evidence="5">The sequence shown here is derived from an EMBL/GenBank/DDBJ whole genome shotgun (WGS) entry which is preliminary data.</text>
</comment>
<dbReference type="GO" id="GO:0032259">
    <property type="term" value="P:methylation"/>
    <property type="evidence" value="ECO:0007669"/>
    <property type="project" value="UniProtKB-KW"/>
</dbReference>
<proteinExistence type="predicted"/>
<keyword evidence="2 5" id="KW-0808">Transferase</keyword>
<dbReference type="EMBL" id="DRXS01000028">
    <property type="protein sequence ID" value="HHR40283.1"/>
    <property type="molecule type" value="Genomic_DNA"/>
</dbReference>
<organism evidence="5">
    <name type="scientific">Caldiarchaeum subterraneum</name>
    <dbReference type="NCBI Taxonomy" id="311458"/>
    <lineage>
        <taxon>Archaea</taxon>
        <taxon>Nitrososphaerota</taxon>
        <taxon>Candidatus Caldarchaeales</taxon>
        <taxon>Candidatus Caldarchaeaceae</taxon>
        <taxon>Candidatus Caldarchaeum</taxon>
    </lineage>
</organism>
<evidence type="ECO:0000256" key="2">
    <source>
        <dbReference type="ARBA" id="ARBA00022679"/>
    </source>
</evidence>
<dbReference type="InterPro" id="IPR025714">
    <property type="entry name" value="Methyltranfer_dom"/>
</dbReference>
<evidence type="ECO:0000259" key="4">
    <source>
        <dbReference type="Pfam" id="PF13847"/>
    </source>
</evidence>
<dbReference type="GO" id="GO:0016279">
    <property type="term" value="F:protein-lysine N-methyltransferase activity"/>
    <property type="evidence" value="ECO:0007669"/>
    <property type="project" value="InterPro"/>
</dbReference>
<dbReference type="InterPro" id="IPR029063">
    <property type="entry name" value="SAM-dependent_MTases_sf"/>
</dbReference>
<dbReference type="Gene3D" id="3.40.50.150">
    <property type="entry name" value="Vaccinia Virus protein VP39"/>
    <property type="match status" value="1"/>
</dbReference>
<keyword evidence="1 5" id="KW-0489">Methyltransferase</keyword>
<evidence type="ECO:0000313" key="5">
    <source>
        <dbReference type="EMBL" id="HHR40283.1"/>
    </source>
</evidence>
<evidence type="ECO:0000256" key="3">
    <source>
        <dbReference type="ARBA" id="ARBA00022691"/>
    </source>
</evidence>
<name>A0A7C5Y9X6_CALS0</name>
<reference evidence="5" key="1">
    <citation type="journal article" date="2020" name="mSystems">
        <title>Genome- and Community-Level Interaction Insights into Carbon Utilization and Element Cycling Functions of Hydrothermarchaeota in Hydrothermal Sediment.</title>
        <authorList>
            <person name="Zhou Z."/>
            <person name="Liu Y."/>
            <person name="Xu W."/>
            <person name="Pan J."/>
            <person name="Luo Z.H."/>
            <person name="Li M."/>
        </authorList>
    </citation>
    <scope>NUCLEOTIDE SEQUENCE [LARGE SCALE GENOMIC DNA]</scope>
    <source>
        <strain evidence="5">SpSt-1084</strain>
    </source>
</reference>
<dbReference type="PANTHER" id="PTHR13610">
    <property type="entry name" value="METHYLTRANSFERASE DOMAIN-CONTAINING PROTEIN"/>
    <property type="match status" value="1"/>
</dbReference>
<accession>A0A7C5Y9X6</accession>
<protein>
    <submittedName>
        <fullName evidence="5">Class I SAM-dependent methyltransferase</fullName>
    </submittedName>
</protein>
<dbReference type="Pfam" id="PF13847">
    <property type="entry name" value="Methyltransf_31"/>
    <property type="match status" value="1"/>
</dbReference>
<keyword evidence="3" id="KW-0949">S-adenosyl-L-methionine</keyword>